<dbReference type="PANTHER" id="PTHR30349:SF64">
    <property type="entry name" value="PROPHAGE INTEGRASE INTD-RELATED"/>
    <property type="match status" value="1"/>
</dbReference>
<dbReference type="GO" id="GO:0006310">
    <property type="term" value="P:DNA recombination"/>
    <property type="evidence" value="ECO:0007669"/>
    <property type="project" value="UniProtKB-KW"/>
</dbReference>
<dbReference type="InterPro" id="IPR010998">
    <property type="entry name" value="Integrase_recombinase_N"/>
</dbReference>
<feature type="domain" description="Tyr recombinase" evidence="4">
    <location>
        <begin position="224"/>
        <end position="418"/>
    </location>
</feature>
<dbReference type="Pfam" id="PF13102">
    <property type="entry name" value="Phage_int_SAM_5"/>
    <property type="match status" value="1"/>
</dbReference>
<dbReference type="InterPro" id="IPR002104">
    <property type="entry name" value="Integrase_catalytic"/>
</dbReference>
<dbReference type="AlphaFoldDB" id="A0A975H5B1"/>
<dbReference type="InterPro" id="IPR050090">
    <property type="entry name" value="Tyrosine_recombinase_XerCD"/>
</dbReference>
<dbReference type="InterPro" id="IPR011010">
    <property type="entry name" value="DNA_brk_join_enz"/>
</dbReference>
<evidence type="ECO:0000256" key="3">
    <source>
        <dbReference type="ARBA" id="ARBA00023172"/>
    </source>
</evidence>
<proteinExistence type="inferred from homology"/>
<evidence type="ECO:0000259" key="4">
    <source>
        <dbReference type="PROSITE" id="PS51898"/>
    </source>
</evidence>
<comment type="similarity">
    <text evidence="1">Belongs to the 'phage' integrase family.</text>
</comment>
<dbReference type="Gene3D" id="1.10.443.10">
    <property type="entry name" value="Intergrase catalytic core"/>
    <property type="match status" value="1"/>
</dbReference>
<dbReference type="Pfam" id="PF00589">
    <property type="entry name" value="Phage_integrase"/>
    <property type="match status" value="1"/>
</dbReference>
<dbReference type="RefSeq" id="WP_208076801.1">
    <property type="nucleotide sequence ID" value="NZ_CP071869.1"/>
</dbReference>
<dbReference type="KEGG" id="pcea:J3359_10355"/>
<dbReference type="SUPFAM" id="SSF56349">
    <property type="entry name" value="DNA breaking-rejoining enzymes"/>
    <property type="match status" value="1"/>
</dbReference>
<dbReference type="InterPro" id="IPR013762">
    <property type="entry name" value="Integrase-like_cat_sf"/>
</dbReference>
<dbReference type="Gene3D" id="1.10.150.130">
    <property type="match status" value="1"/>
</dbReference>
<keyword evidence="2" id="KW-0238">DNA-binding</keyword>
<evidence type="ECO:0000313" key="5">
    <source>
        <dbReference type="EMBL" id="QTE21241.1"/>
    </source>
</evidence>
<dbReference type="InterPro" id="IPR025269">
    <property type="entry name" value="SAM-like_dom"/>
</dbReference>
<gene>
    <name evidence="5" type="ORF">J3359_10355</name>
</gene>
<dbReference type="GO" id="GO:0003677">
    <property type="term" value="F:DNA binding"/>
    <property type="evidence" value="ECO:0007669"/>
    <property type="project" value="UniProtKB-KW"/>
</dbReference>
<evidence type="ECO:0000256" key="1">
    <source>
        <dbReference type="ARBA" id="ARBA00008857"/>
    </source>
</evidence>
<protein>
    <submittedName>
        <fullName evidence="5">Phage integrase SAM-like domain-containing protein</fullName>
    </submittedName>
</protein>
<dbReference type="Proteomes" id="UP000663920">
    <property type="component" value="Chromosome"/>
</dbReference>
<accession>A0A975H5B1</accession>
<keyword evidence="3" id="KW-0233">DNA recombination</keyword>
<dbReference type="PANTHER" id="PTHR30349">
    <property type="entry name" value="PHAGE INTEGRASE-RELATED"/>
    <property type="match status" value="1"/>
</dbReference>
<dbReference type="PROSITE" id="PS51898">
    <property type="entry name" value="TYR_RECOMBINASE"/>
    <property type="match status" value="1"/>
</dbReference>
<evidence type="ECO:0000313" key="6">
    <source>
        <dbReference type="Proteomes" id="UP000663920"/>
    </source>
</evidence>
<keyword evidence="6" id="KW-1185">Reference proteome</keyword>
<organism evidence="5 6">
    <name type="scientific">Polaribacter cellanae</name>
    <dbReference type="NCBI Taxonomy" id="2818493"/>
    <lineage>
        <taxon>Bacteria</taxon>
        <taxon>Pseudomonadati</taxon>
        <taxon>Bacteroidota</taxon>
        <taxon>Flavobacteriia</taxon>
        <taxon>Flavobacteriales</taxon>
        <taxon>Flavobacteriaceae</taxon>
    </lineage>
</organism>
<evidence type="ECO:0000256" key="2">
    <source>
        <dbReference type="ARBA" id="ARBA00023125"/>
    </source>
</evidence>
<reference evidence="5 6" key="1">
    <citation type="submission" date="2021-03" db="EMBL/GenBank/DDBJ databases">
        <title>Complete genome of Polaribacter_sp.SM13.</title>
        <authorList>
            <person name="Jeong S.W."/>
            <person name="Bae J.W."/>
        </authorList>
    </citation>
    <scope>NUCLEOTIDE SEQUENCE [LARGE SCALE GENOMIC DNA]</scope>
    <source>
        <strain evidence="5 6">SM13</strain>
    </source>
</reference>
<name>A0A975H5B1_9FLAO</name>
<sequence>MGKIKFNVIGKKKPANMNVRFYHGKEIDCNAMSHILIDPNIWSNKLQNLKPSADKKIKNHYREKIDGLKNHIIMKFNDDFAAGNSINSKWLNNSINDFYGRNNKEESLLFVDYIKEYIQKSKTRINQSSGQLISKKTIAKYQNILNKITDFEESLNHKFGIINIDLEFHEKFTTYLKVEKKYSNTYIQRSIRQLKSFLSEAKSDGHNVSLEVDNKKFSFKKDDAIDTYLNETEIKNIFCLDLLENEKLDNIRDLFIIGLRTGLRISDLKRINDFHFGKNVILISGTEKTNSKVEIPIHPQVKEIIEKREGKLPRVVSDQKFNLYVKDLCALAKIDQKIMGKLMNPKTNRKELGYYPKYKLISSHTCRRSFATNLYGKIDDKTIMAITTHKSHKQFLDYVKTTQKEYVEKLAEFWENEI</sequence>
<dbReference type="EMBL" id="CP071869">
    <property type="protein sequence ID" value="QTE21241.1"/>
    <property type="molecule type" value="Genomic_DNA"/>
</dbReference>
<dbReference type="GO" id="GO:0015074">
    <property type="term" value="P:DNA integration"/>
    <property type="evidence" value="ECO:0007669"/>
    <property type="project" value="InterPro"/>
</dbReference>